<dbReference type="SUPFAM" id="SSF55729">
    <property type="entry name" value="Acyl-CoA N-acyltransferases (Nat)"/>
    <property type="match status" value="1"/>
</dbReference>
<dbReference type="InterPro" id="IPR016181">
    <property type="entry name" value="Acyl_CoA_acyltransferase"/>
</dbReference>
<dbReference type="RefSeq" id="WP_339587260.1">
    <property type="nucleotide sequence ID" value="NZ_JBBHJZ010000002.1"/>
</dbReference>
<dbReference type="InterPro" id="IPR000182">
    <property type="entry name" value="GNAT_dom"/>
</dbReference>
<evidence type="ECO:0000256" key="2">
    <source>
        <dbReference type="ARBA" id="ARBA00023315"/>
    </source>
</evidence>
<accession>A0ABU8RW75</accession>
<dbReference type="InterPro" id="IPR050832">
    <property type="entry name" value="Bact_Acetyltransf"/>
</dbReference>
<dbReference type="Gene3D" id="3.40.630.30">
    <property type="match status" value="1"/>
</dbReference>
<dbReference type="PROSITE" id="PS51186">
    <property type="entry name" value="GNAT"/>
    <property type="match status" value="1"/>
</dbReference>
<dbReference type="PANTHER" id="PTHR43877">
    <property type="entry name" value="AMINOALKYLPHOSPHONATE N-ACETYLTRANSFERASE-RELATED-RELATED"/>
    <property type="match status" value="1"/>
</dbReference>
<keyword evidence="5" id="KW-1185">Reference proteome</keyword>
<keyword evidence="2 4" id="KW-0012">Acyltransferase</keyword>
<gene>
    <name evidence="4" type="ORF">WG901_11785</name>
</gene>
<name>A0ABU8RW75_9SPHN</name>
<proteinExistence type="predicted"/>
<dbReference type="EMBL" id="JBBHJZ010000002">
    <property type="protein sequence ID" value="MEJ5977321.1"/>
    <property type="molecule type" value="Genomic_DNA"/>
</dbReference>
<dbReference type="EC" id="2.3.1.-" evidence="4"/>
<organism evidence="4 5">
    <name type="scientific">Novosphingobium anseongense</name>
    <dbReference type="NCBI Taxonomy" id="3133436"/>
    <lineage>
        <taxon>Bacteria</taxon>
        <taxon>Pseudomonadati</taxon>
        <taxon>Pseudomonadota</taxon>
        <taxon>Alphaproteobacteria</taxon>
        <taxon>Sphingomonadales</taxon>
        <taxon>Sphingomonadaceae</taxon>
        <taxon>Novosphingobium</taxon>
    </lineage>
</organism>
<protein>
    <submittedName>
        <fullName evidence="4">N-acetyltransferase</fullName>
        <ecNumber evidence="4">2.3.1.-</ecNumber>
    </submittedName>
</protein>
<evidence type="ECO:0000259" key="3">
    <source>
        <dbReference type="PROSITE" id="PS51186"/>
    </source>
</evidence>
<dbReference type="Proteomes" id="UP001361239">
    <property type="component" value="Unassembled WGS sequence"/>
</dbReference>
<dbReference type="Pfam" id="PF00583">
    <property type="entry name" value="Acetyltransf_1"/>
    <property type="match status" value="1"/>
</dbReference>
<sequence>MTATITWRLREAGPADVETLALIGAATFLETFAGILDREAIVGHCAAQHSGARYAAYLADGARAWLAEAETGGAPVGFALLGKPDLDAARDGDIELKRIYTLSRFHGSGLGGALMTAAVNATTGYRRLLLGVYANNARALAFYRKQGFLDLGTRQFNVGGKLYDDRVLARPLDPSSLDQA</sequence>
<dbReference type="CDD" id="cd04301">
    <property type="entry name" value="NAT_SF"/>
    <property type="match status" value="1"/>
</dbReference>
<evidence type="ECO:0000313" key="4">
    <source>
        <dbReference type="EMBL" id="MEJ5977321.1"/>
    </source>
</evidence>
<dbReference type="GO" id="GO:0016746">
    <property type="term" value="F:acyltransferase activity"/>
    <property type="evidence" value="ECO:0007669"/>
    <property type="project" value="UniProtKB-KW"/>
</dbReference>
<evidence type="ECO:0000313" key="5">
    <source>
        <dbReference type="Proteomes" id="UP001361239"/>
    </source>
</evidence>
<comment type="caution">
    <text evidence="4">The sequence shown here is derived from an EMBL/GenBank/DDBJ whole genome shotgun (WGS) entry which is preliminary data.</text>
</comment>
<feature type="domain" description="N-acetyltransferase" evidence="3">
    <location>
        <begin position="7"/>
        <end position="173"/>
    </location>
</feature>
<reference evidence="4 5" key="1">
    <citation type="submission" date="2024-03" db="EMBL/GenBank/DDBJ databases">
        <authorList>
            <person name="Jo J.-H."/>
        </authorList>
    </citation>
    <scope>NUCLEOTIDE SEQUENCE [LARGE SCALE GENOMIC DNA]</scope>
    <source>
        <strain evidence="4 5">PS1R-30</strain>
    </source>
</reference>
<keyword evidence="1 4" id="KW-0808">Transferase</keyword>
<evidence type="ECO:0000256" key="1">
    <source>
        <dbReference type="ARBA" id="ARBA00022679"/>
    </source>
</evidence>